<accession>A0ABR2CVV3</accession>
<dbReference type="Proteomes" id="UP001472677">
    <property type="component" value="Unassembled WGS sequence"/>
</dbReference>
<proteinExistence type="predicted"/>
<dbReference type="EMBL" id="JBBPBM010000041">
    <property type="protein sequence ID" value="KAK8524479.1"/>
    <property type="molecule type" value="Genomic_DNA"/>
</dbReference>
<evidence type="ECO:0000256" key="1">
    <source>
        <dbReference type="SAM" id="MobiDB-lite"/>
    </source>
</evidence>
<protein>
    <submittedName>
        <fullName evidence="2">Uncharacterized protein</fullName>
    </submittedName>
</protein>
<sequence length="114" mass="12432">MDVAADDSSTSLDSLSFAGLVCIHDQQSDSDPRRAYNDKVDLDFEFVSSTNPPSVDGSSKASIETRGNQGKKERWFGQKLFSSFVSTCRCRECHAVTPTMKTHAVPQGSGIKLL</sequence>
<keyword evidence="3" id="KW-1185">Reference proteome</keyword>
<organism evidence="2 3">
    <name type="scientific">Hibiscus sabdariffa</name>
    <name type="common">roselle</name>
    <dbReference type="NCBI Taxonomy" id="183260"/>
    <lineage>
        <taxon>Eukaryota</taxon>
        <taxon>Viridiplantae</taxon>
        <taxon>Streptophyta</taxon>
        <taxon>Embryophyta</taxon>
        <taxon>Tracheophyta</taxon>
        <taxon>Spermatophyta</taxon>
        <taxon>Magnoliopsida</taxon>
        <taxon>eudicotyledons</taxon>
        <taxon>Gunneridae</taxon>
        <taxon>Pentapetalae</taxon>
        <taxon>rosids</taxon>
        <taxon>malvids</taxon>
        <taxon>Malvales</taxon>
        <taxon>Malvaceae</taxon>
        <taxon>Malvoideae</taxon>
        <taxon>Hibiscus</taxon>
    </lineage>
</organism>
<reference evidence="2 3" key="1">
    <citation type="journal article" date="2024" name="G3 (Bethesda)">
        <title>Genome assembly of Hibiscus sabdariffa L. provides insights into metabolisms of medicinal natural products.</title>
        <authorList>
            <person name="Kim T."/>
        </authorList>
    </citation>
    <scope>NUCLEOTIDE SEQUENCE [LARGE SCALE GENOMIC DNA]</scope>
    <source>
        <strain evidence="2">TK-2024</strain>
        <tissue evidence="2">Old leaves</tissue>
    </source>
</reference>
<name>A0ABR2CVV3_9ROSI</name>
<evidence type="ECO:0000313" key="2">
    <source>
        <dbReference type="EMBL" id="KAK8524479.1"/>
    </source>
</evidence>
<feature type="compositionally biased region" description="Polar residues" evidence="1">
    <location>
        <begin position="48"/>
        <end position="68"/>
    </location>
</feature>
<evidence type="ECO:0000313" key="3">
    <source>
        <dbReference type="Proteomes" id="UP001472677"/>
    </source>
</evidence>
<feature type="region of interest" description="Disordered" evidence="1">
    <location>
        <begin position="48"/>
        <end position="71"/>
    </location>
</feature>
<gene>
    <name evidence="2" type="ORF">V6N12_029345</name>
</gene>
<comment type="caution">
    <text evidence="2">The sequence shown here is derived from an EMBL/GenBank/DDBJ whole genome shotgun (WGS) entry which is preliminary data.</text>
</comment>